<proteinExistence type="predicted"/>
<dbReference type="GeneID" id="87960570"/>
<comment type="caution">
    <text evidence="1">The sequence shown here is derived from an EMBL/GenBank/DDBJ whole genome shotgun (WGS) entry which is preliminary data.</text>
</comment>
<organism evidence="1 2">
    <name type="scientific">Podospora pseudoanserina</name>
    <dbReference type="NCBI Taxonomy" id="2609844"/>
    <lineage>
        <taxon>Eukaryota</taxon>
        <taxon>Fungi</taxon>
        <taxon>Dikarya</taxon>
        <taxon>Ascomycota</taxon>
        <taxon>Pezizomycotina</taxon>
        <taxon>Sordariomycetes</taxon>
        <taxon>Sordariomycetidae</taxon>
        <taxon>Sordariales</taxon>
        <taxon>Podosporaceae</taxon>
        <taxon>Podospora</taxon>
    </lineage>
</organism>
<gene>
    <name evidence="1" type="ORF">QC764_0023210</name>
</gene>
<sequence length="164" mass="17812">MGWSRRKNMFPFGPSLLRLTQGQDARWQAVRQSAHDLVIHPACLHCLRPQQVPRKLLPQVTNQTGDVLASFLEIVAIALGQFSDISRSVPAFRRQVKHGLDNGLNFDLTILVTASFINTGSSIFSGGCLSTGGFFLVVALKSTRGQGTCSSRPIVPPSPLLATQ</sequence>
<dbReference type="Proteomes" id="UP001323617">
    <property type="component" value="Unassembled WGS sequence"/>
</dbReference>
<accession>A0ABR0IRL6</accession>
<reference evidence="1 2" key="1">
    <citation type="journal article" date="2023" name="bioRxiv">
        <title>High-quality genome assemblies of four members of thePodospora anserinaspecies complex.</title>
        <authorList>
            <person name="Ament-Velasquez S.L."/>
            <person name="Vogan A.A."/>
            <person name="Wallerman O."/>
            <person name="Hartmann F."/>
            <person name="Gautier V."/>
            <person name="Silar P."/>
            <person name="Giraud T."/>
            <person name="Johannesson H."/>
        </authorList>
    </citation>
    <scope>NUCLEOTIDE SEQUENCE [LARGE SCALE GENOMIC DNA]</scope>
    <source>
        <strain evidence="1 2">CBS 124.78</strain>
    </source>
</reference>
<evidence type="ECO:0000313" key="1">
    <source>
        <dbReference type="EMBL" id="KAK4682830.1"/>
    </source>
</evidence>
<dbReference type="RefSeq" id="XP_062806300.1">
    <property type="nucleotide sequence ID" value="XM_062940079.1"/>
</dbReference>
<dbReference type="EMBL" id="JAFFHC010000001">
    <property type="protein sequence ID" value="KAK4682830.1"/>
    <property type="molecule type" value="Genomic_DNA"/>
</dbReference>
<keyword evidence="2" id="KW-1185">Reference proteome</keyword>
<evidence type="ECO:0000313" key="2">
    <source>
        <dbReference type="Proteomes" id="UP001323617"/>
    </source>
</evidence>
<name>A0ABR0IRL6_9PEZI</name>
<protein>
    <submittedName>
        <fullName evidence="1">Uncharacterized protein</fullName>
    </submittedName>
</protein>